<comment type="caution">
    <text evidence="5">Lacks conserved residue(s) required for the propagation of feature annotation.</text>
</comment>
<keyword evidence="3 5" id="KW-0949">S-adenosyl-L-methionine</keyword>
<dbReference type="NCBIfam" id="NF000989">
    <property type="entry name" value="PRK00103.2-3"/>
    <property type="match status" value="1"/>
</dbReference>
<evidence type="ECO:0000256" key="4">
    <source>
        <dbReference type="ARBA" id="ARBA00038303"/>
    </source>
</evidence>
<evidence type="ECO:0000256" key="5">
    <source>
        <dbReference type="HAMAP-Rule" id="MF_00658"/>
    </source>
</evidence>
<dbReference type="SUPFAM" id="SSF75217">
    <property type="entry name" value="alpha/beta knot"/>
    <property type="match status" value="1"/>
</dbReference>
<feature type="binding site" evidence="5">
    <location>
        <position position="107"/>
    </location>
    <ligand>
        <name>S-adenosyl-L-methionine</name>
        <dbReference type="ChEBI" id="CHEBI:59789"/>
    </ligand>
</feature>
<dbReference type="Gene3D" id="3.40.1280.10">
    <property type="match status" value="1"/>
</dbReference>
<dbReference type="PIRSF" id="PIRSF004505">
    <property type="entry name" value="MT_bac"/>
    <property type="match status" value="1"/>
</dbReference>
<accession>A0A6B8KJL2</accession>
<evidence type="ECO:0000256" key="1">
    <source>
        <dbReference type="ARBA" id="ARBA00022603"/>
    </source>
</evidence>
<protein>
    <recommendedName>
        <fullName evidence="5">Ribosomal RNA large subunit methyltransferase H</fullName>
        <ecNumber evidence="5">2.1.1.177</ecNumber>
    </recommendedName>
    <alternativeName>
        <fullName evidence="5">23S rRNA (pseudouridine1915-N3)-methyltransferase</fullName>
    </alternativeName>
    <alternativeName>
        <fullName evidence="5">23S rRNA m3Psi1915 methyltransferase</fullName>
    </alternativeName>
    <alternativeName>
        <fullName evidence="5">rRNA (pseudouridine-N3-)-methyltransferase RlmH</fullName>
    </alternativeName>
</protein>
<dbReference type="EC" id="2.1.1.177" evidence="5"/>
<organism evidence="6 7">
    <name type="scientific">Methylocystis heyeri</name>
    <dbReference type="NCBI Taxonomy" id="391905"/>
    <lineage>
        <taxon>Bacteria</taxon>
        <taxon>Pseudomonadati</taxon>
        <taxon>Pseudomonadota</taxon>
        <taxon>Alphaproteobacteria</taxon>
        <taxon>Hyphomicrobiales</taxon>
        <taxon>Methylocystaceae</taxon>
        <taxon>Methylocystis</taxon>
    </lineage>
</organism>
<sequence>MRLGLLCVGRMKAGAERELFARYAERIGAMRNLGLDGLDVREIEESRARNVETRMAGEGDALLAGLSPDAVLAVFDERGKAASSADFAEFIRRERDAGRRALWFAIGGAEGLDPRLRQKARAIFSFGAMTLPHQLVRVLAAEQIYRAMTIISGHPYHKA</sequence>
<feature type="binding site" evidence="5">
    <location>
        <begin position="126"/>
        <end position="131"/>
    </location>
    <ligand>
        <name>S-adenosyl-L-methionine</name>
        <dbReference type="ChEBI" id="CHEBI:59789"/>
    </ligand>
</feature>
<comment type="catalytic activity">
    <reaction evidence="5">
        <text>pseudouridine(1915) in 23S rRNA + S-adenosyl-L-methionine = N(3)-methylpseudouridine(1915) in 23S rRNA + S-adenosyl-L-homocysteine + H(+)</text>
        <dbReference type="Rhea" id="RHEA:42752"/>
        <dbReference type="Rhea" id="RHEA-COMP:10221"/>
        <dbReference type="Rhea" id="RHEA-COMP:10222"/>
        <dbReference type="ChEBI" id="CHEBI:15378"/>
        <dbReference type="ChEBI" id="CHEBI:57856"/>
        <dbReference type="ChEBI" id="CHEBI:59789"/>
        <dbReference type="ChEBI" id="CHEBI:65314"/>
        <dbReference type="ChEBI" id="CHEBI:74486"/>
        <dbReference type="EC" id="2.1.1.177"/>
    </reaction>
</comment>
<dbReference type="KEGG" id="mhey:H2LOC_016240"/>
<dbReference type="GO" id="GO:0005737">
    <property type="term" value="C:cytoplasm"/>
    <property type="evidence" value="ECO:0007669"/>
    <property type="project" value="UniProtKB-SubCell"/>
</dbReference>
<dbReference type="PANTHER" id="PTHR33603">
    <property type="entry name" value="METHYLTRANSFERASE"/>
    <property type="match status" value="1"/>
</dbReference>
<dbReference type="InterPro" id="IPR003742">
    <property type="entry name" value="RlmH-like"/>
</dbReference>
<dbReference type="AlphaFoldDB" id="A0A6B8KJL2"/>
<gene>
    <name evidence="5 6" type="primary">rlmH</name>
    <name evidence="6" type="ORF">H2LOC_016240</name>
</gene>
<evidence type="ECO:0000313" key="7">
    <source>
        <dbReference type="Proteomes" id="UP000309061"/>
    </source>
</evidence>
<dbReference type="OrthoDB" id="9806643at2"/>
<proteinExistence type="inferred from homology"/>
<keyword evidence="7" id="KW-1185">Reference proteome</keyword>
<dbReference type="InterPro" id="IPR029028">
    <property type="entry name" value="Alpha/beta_knot_MTases"/>
</dbReference>
<keyword evidence="2 5" id="KW-0808">Transferase</keyword>
<reference evidence="6 7" key="1">
    <citation type="submission" date="2019-11" db="EMBL/GenBank/DDBJ databases">
        <title>The genome sequence of Methylocystis heyeri.</title>
        <authorList>
            <person name="Oshkin I.Y."/>
            <person name="Miroshnikov K."/>
            <person name="Dedysh S.N."/>
        </authorList>
    </citation>
    <scope>NUCLEOTIDE SEQUENCE [LARGE SCALE GENOMIC DNA]</scope>
    <source>
        <strain evidence="6 7">H2</strain>
    </source>
</reference>
<dbReference type="InterPro" id="IPR029026">
    <property type="entry name" value="tRNA_m1G_MTases_N"/>
</dbReference>
<dbReference type="GO" id="GO:0070038">
    <property type="term" value="F:rRNA (pseudouridine-N3-)-methyltransferase activity"/>
    <property type="evidence" value="ECO:0007669"/>
    <property type="project" value="UniProtKB-UniRule"/>
</dbReference>
<dbReference type="PANTHER" id="PTHR33603:SF1">
    <property type="entry name" value="RIBOSOMAL RNA LARGE SUBUNIT METHYLTRANSFERASE H"/>
    <property type="match status" value="1"/>
</dbReference>
<dbReference type="Pfam" id="PF02590">
    <property type="entry name" value="SPOUT_MTase"/>
    <property type="match status" value="1"/>
</dbReference>
<dbReference type="Proteomes" id="UP000309061">
    <property type="component" value="Chromosome"/>
</dbReference>
<dbReference type="HAMAP" id="MF_00658">
    <property type="entry name" value="23SrRNA_methyltr_H"/>
    <property type="match status" value="1"/>
</dbReference>
<dbReference type="CDD" id="cd18081">
    <property type="entry name" value="RlmH-like"/>
    <property type="match status" value="1"/>
</dbReference>
<name>A0A6B8KJL2_9HYPH</name>
<keyword evidence="5" id="KW-0698">rRNA processing</keyword>
<evidence type="ECO:0000313" key="6">
    <source>
        <dbReference type="EMBL" id="QGM47115.1"/>
    </source>
</evidence>
<comment type="subunit">
    <text evidence="5">Homodimer.</text>
</comment>
<dbReference type="RefSeq" id="WP_136497937.1">
    <property type="nucleotide sequence ID" value="NZ_CP046052.1"/>
</dbReference>
<keyword evidence="5" id="KW-0963">Cytoplasm</keyword>
<comment type="similarity">
    <text evidence="4 5">Belongs to the RNA methyltransferase RlmH family.</text>
</comment>
<comment type="function">
    <text evidence="5">Specifically methylates the pseudouridine at position 1915 (m3Psi1915) in 23S rRNA.</text>
</comment>
<evidence type="ECO:0000256" key="3">
    <source>
        <dbReference type="ARBA" id="ARBA00022691"/>
    </source>
</evidence>
<comment type="subcellular location">
    <subcellularLocation>
        <location evidence="5">Cytoplasm</location>
    </subcellularLocation>
</comment>
<keyword evidence="1 5" id="KW-0489">Methyltransferase</keyword>
<dbReference type="EMBL" id="CP046052">
    <property type="protein sequence ID" value="QGM47115.1"/>
    <property type="molecule type" value="Genomic_DNA"/>
</dbReference>
<evidence type="ECO:0000256" key="2">
    <source>
        <dbReference type="ARBA" id="ARBA00022679"/>
    </source>
</evidence>